<gene>
    <name evidence="2" type="ORF">L1049_011552</name>
</gene>
<name>A0AAP0X2C0_LIQFO</name>
<keyword evidence="1" id="KW-0472">Membrane</keyword>
<dbReference type="Proteomes" id="UP001415857">
    <property type="component" value="Unassembled WGS sequence"/>
</dbReference>
<dbReference type="AlphaFoldDB" id="A0AAP0X2C0"/>
<sequence>MAVAPTEKPQYGLALIFSMVVSLGLVSFASCIAAEFKRTKREDLKLDGKLCYLPGSPAFGFGIAALICLFVAQIIGNLVVLVFTKFCAGDREKRSSSCRCRKPSIATALLMISCCYNKWSHKYEQEANLRKRMVGWQMLPSERLDVYWVGGTSCDHHCIHTRLRHLNHKEDQSSCASTMS</sequence>
<evidence type="ECO:0000313" key="3">
    <source>
        <dbReference type="Proteomes" id="UP001415857"/>
    </source>
</evidence>
<reference evidence="2 3" key="1">
    <citation type="journal article" date="2024" name="Plant J.">
        <title>Genome sequences and population genomics reveal climatic adaptation and genomic divergence between two closely related sweetgum species.</title>
        <authorList>
            <person name="Xu W.Q."/>
            <person name="Ren C.Q."/>
            <person name="Zhang X.Y."/>
            <person name="Comes H.P."/>
            <person name="Liu X.H."/>
            <person name="Li Y.G."/>
            <person name="Kettle C.J."/>
            <person name="Jalonen R."/>
            <person name="Gaisberger H."/>
            <person name="Ma Y.Z."/>
            <person name="Qiu Y.X."/>
        </authorList>
    </citation>
    <scope>NUCLEOTIDE SEQUENCE [LARGE SCALE GENOMIC DNA]</scope>
    <source>
        <strain evidence="2">Hangzhou</strain>
    </source>
</reference>
<proteinExistence type="predicted"/>
<evidence type="ECO:0000256" key="1">
    <source>
        <dbReference type="SAM" id="Phobius"/>
    </source>
</evidence>
<feature type="transmembrane region" description="Helical" evidence="1">
    <location>
        <begin position="12"/>
        <end position="36"/>
    </location>
</feature>
<protein>
    <submittedName>
        <fullName evidence="2">Uncharacterized protein</fullName>
    </submittedName>
</protein>
<evidence type="ECO:0000313" key="2">
    <source>
        <dbReference type="EMBL" id="KAK9283313.1"/>
    </source>
</evidence>
<keyword evidence="1" id="KW-1133">Transmembrane helix</keyword>
<dbReference type="PANTHER" id="PTHR31769">
    <property type="entry name" value="OS07G0462200 PROTEIN-RELATED"/>
    <property type="match status" value="1"/>
</dbReference>
<accession>A0AAP0X2C0</accession>
<feature type="transmembrane region" description="Helical" evidence="1">
    <location>
        <begin position="57"/>
        <end position="83"/>
    </location>
</feature>
<comment type="caution">
    <text evidence="2">The sequence shown here is derived from an EMBL/GenBank/DDBJ whole genome shotgun (WGS) entry which is preliminary data.</text>
</comment>
<dbReference type="InterPro" id="IPR052222">
    <property type="entry name" value="DESIGUAL"/>
</dbReference>
<organism evidence="2 3">
    <name type="scientific">Liquidambar formosana</name>
    <name type="common">Formosan gum</name>
    <dbReference type="NCBI Taxonomy" id="63359"/>
    <lineage>
        <taxon>Eukaryota</taxon>
        <taxon>Viridiplantae</taxon>
        <taxon>Streptophyta</taxon>
        <taxon>Embryophyta</taxon>
        <taxon>Tracheophyta</taxon>
        <taxon>Spermatophyta</taxon>
        <taxon>Magnoliopsida</taxon>
        <taxon>eudicotyledons</taxon>
        <taxon>Gunneridae</taxon>
        <taxon>Pentapetalae</taxon>
        <taxon>Saxifragales</taxon>
        <taxon>Altingiaceae</taxon>
        <taxon>Liquidambar</taxon>
    </lineage>
</organism>
<keyword evidence="1" id="KW-0812">Transmembrane</keyword>
<dbReference type="EMBL" id="JBBPBK010000006">
    <property type="protein sequence ID" value="KAK9283313.1"/>
    <property type="molecule type" value="Genomic_DNA"/>
</dbReference>
<keyword evidence="3" id="KW-1185">Reference proteome</keyword>